<comment type="similarity">
    <text evidence="1">Belongs to the shikimate kinase family.</text>
</comment>
<proteinExistence type="inferred from homology"/>
<accession>A0A7S1TYN8</accession>
<dbReference type="PANTHER" id="PTHR21087:SF16">
    <property type="entry name" value="SHIKIMATE KINASE 1, CHLOROPLASTIC"/>
    <property type="match status" value="1"/>
</dbReference>
<dbReference type="GO" id="GO:0004765">
    <property type="term" value="F:shikimate kinase activity"/>
    <property type="evidence" value="ECO:0007669"/>
    <property type="project" value="TreeGrafter"/>
</dbReference>
<keyword evidence="7" id="KW-0057">Aromatic amino acid biosynthesis</keyword>
<dbReference type="Pfam" id="PF01202">
    <property type="entry name" value="SKI"/>
    <property type="match status" value="1"/>
</dbReference>
<dbReference type="GO" id="GO:0009073">
    <property type="term" value="P:aromatic amino acid family biosynthetic process"/>
    <property type="evidence" value="ECO:0007669"/>
    <property type="project" value="UniProtKB-KW"/>
</dbReference>
<name>A0A7S1TYN8_9STRA</name>
<evidence type="ECO:0000256" key="4">
    <source>
        <dbReference type="ARBA" id="ARBA00022741"/>
    </source>
</evidence>
<dbReference type="GO" id="GO:0008652">
    <property type="term" value="P:amino acid biosynthetic process"/>
    <property type="evidence" value="ECO:0007669"/>
    <property type="project" value="UniProtKB-KW"/>
</dbReference>
<dbReference type="InterPro" id="IPR027417">
    <property type="entry name" value="P-loop_NTPase"/>
</dbReference>
<dbReference type="PRINTS" id="PR01100">
    <property type="entry name" value="SHIKIMTKNASE"/>
</dbReference>
<dbReference type="HAMAP" id="MF_00109">
    <property type="entry name" value="Shikimate_kinase"/>
    <property type="match status" value="1"/>
</dbReference>
<keyword evidence="4" id="KW-0547">Nucleotide-binding</keyword>
<dbReference type="GO" id="GO:0005524">
    <property type="term" value="F:ATP binding"/>
    <property type="evidence" value="ECO:0007669"/>
    <property type="project" value="UniProtKB-KW"/>
</dbReference>
<evidence type="ECO:0000256" key="3">
    <source>
        <dbReference type="ARBA" id="ARBA00022679"/>
    </source>
</evidence>
<dbReference type="Gene3D" id="3.40.50.300">
    <property type="entry name" value="P-loop containing nucleotide triphosphate hydrolases"/>
    <property type="match status" value="1"/>
</dbReference>
<evidence type="ECO:0000256" key="7">
    <source>
        <dbReference type="ARBA" id="ARBA00023141"/>
    </source>
</evidence>
<dbReference type="SUPFAM" id="SSF52540">
    <property type="entry name" value="P-loop containing nucleoside triphosphate hydrolases"/>
    <property type="match status" value="1"/>
</dbReference>
<dbReference type="AlphaFoldDB" id="A0A7S1TYN8"/>
<dbReference type="InterPro" id="IPR031322">
    <property type="entry name" value="Shikimate/glucono_kinase"/>
</dbReference>
<evidence type="ECO:0008006" key="9">
    <source>
        <dbReference type="Google" id="ProtNLM"/>
    </source>
</evidence>
<evidence type="ECO:0000313" key="8">
    <source>
        <dbReference type="EMBL" id="CAD9251648.1"/>
    </source>
</evidence>
<dbReference type="InterPro" id="IPR000623">
    <property type="entry name" value="Shikimate_kinase/TSH1"/>
</dbReference>
<evidence type="ECO:0000256" key="6">
    <source>
        <dbReference type="ARBA" id="ARBA00022840"/>
    </source>
</evidence>
<keyword evidence="2" id="KW-0028">Amino-acid biosynthesis</keyword>
<reference evidence="8" key="1">
    <citation type="submission" date="2021-01" db="EMBL/GenBank/DDBJ databases">
        <authorList>
            <person name="Corre E."/>
            <person name="Pelletier E."/>
            <person name="Niang G."/>
            <person name="Scheremetjew M."/>
            <person name="Finn R."/>
            <person name="Kale V."/>
            <person name="Holt S."/>
            <person name="Cochrane G."/>
            <person name="Meng A."/>
            <person name="Brown T."/>
            <person name="Cohen L."/>
        </authorList>
    </citation>
    <scope>NUCLEOTIDE SEQUENCE</scope>
    <source>
        <strain evidence="8">CCMP2877</strain>
    </source>
</reference>
<keyword evidence="5" id="KW-0418">Kinase</keyword>
<evidence type="ECO:0000256" key="5">
    <source>
        <dbReference type="ARBA" id="ARBA00022777"/>
    </source>
</evidence>
<sequence>MMGTGKSTAGKELAKRMGGYSFLDTDTVIEAYAGRDCATIFEEEGEEAFRDIETMVMDQACAYKRLCVATGGGMVLRTKNWSKMQTGIVVWLNMDPADIAERLSASSDEVTKRPLLAEADPAAKLTEILDERRDRYAIADITLDMTKDDTVDDVVRMVCSRVHSFIDKNPPRFTESSEYANQ</sequence>
<dbReference type="CDD" id="cd00464">
    <property type="entry name" value="SK"/>
    <property type="match status" value="1"/>
</dbReference>
<evidence type="ECO:0000256" key="1">
    <source>
        <dbReference type="ARBA" id="ARBA00006997"/>
    </source>
</evidence>
<keyword evidence="3" id="KW-0808">Transferase</keyword>
<evidence type="ECO:0000256" key="2">
    <source>
        <dbReference type="ARBA" id="ARBA00022605"/>
    </source>
</evidence>
<keyword evidence="6" id="KW-0067">ATP-binding</keyword>
<dbReference type="GO" id="GO:0005829">
    <property type="term" value="C:cytosol"/>
    <property type="evidence" value="ECO:0007669"/>
    <property type="project" value="TreeGrafter"/>
</dbReference>
<gene>
    <name evidence="8" type="ORF">PPAR1163_LOCUS10010</name>
</gene>
<organism evidence="8">
    <name type="scientific">Phaeomonas parva</name>
    <dbReference type="NCBI Taxonomy" id="124430"/>
    <lineage>
        <taxon>Eukaryota</taxon>
        <taxon>Sar</taxon>
        <taxon>Stramenopiles</taxon>
        <taxon>Ochrophyta</taxon>
        <taxon>Pinguiophyceae</taxon>
        <taxon>Pinguiochrysidales</taxon>
        <taxon>Pinguiochrysidaceae</taxon>
        <taxon>Phaeomonas</taxon>
    </lineage>
</organism>
<dbReference type="PANTHER" id="PTHR21087">
    <property type="entry name" value="SHIKIMATE KINASE"/>
    <property type="match status" value="1"/>
</dbReference>
<protein>
    <recommendedName>
        <fullName evidence="9">Shikimate kinase</fullName>
    </recommendedName>
</protein>
<dbReference type="EMBL" id="HBGJ01015519">
    <property type="protein sequence ID" value="CAD9251648.1"/>
    <property type="molecule type" value="Transcribed_RNA"/>
</dbReference>